<dbReference type="InterPro" id="IPR052354">
    <property type="entry name" value="Cell_Wall_Dynamics_Protein"/>
</dbReference>
<evidence type="ECO:0000313" key="2">
    <source>
        <dbReference type="EMBL" id="MEM5289150.1"/>
    </source>
</evidence>
<dbReference type="EMBL" id="JAZHGC010000023">
    <property type="protein sequence ID" value="MEM5289150.1"/>
    <property type="molecule type" value="Genomic_DNA"/>
</dbReference>
<dbReference type="GO" id="GO:0016787">
    <property type="term" value="F:hydrolase activity"/>
    <property type="evidence" value="ECO:0007669"/>
    <property type="project" value="UniProtKB-KW"/>
</dbReference>
<dbReference type="InterPro" id="IPR000726">
    <property type="entry name" value="Glyco_hydro_19_cat"/>
</dbReference>
<accession>A0ABU9QJ82</accession>
<dbReference type="Proteomes" id="UP001494588">
    <property type="component" value="Unassembled WGS sequence"/>
</dbReference>
<evidence type="ECO:0000313" key="3">
    <source>
        <dbReference type="Proteomes" id="UP001494588"/>
    </source>
</evidence>
<dbReference type="Gene3D" id="1.10.530.10">
    <property type="match status" value="1"/>
</dbReference>
<dbReference type="Pfam" id="PF00182">
    <property type="entry name" value="Glyco_hydro_19"/>
    <property type="match status" value="1"/>
</dbReference>
<dbReference type="PANTHER" id="PTHR34408">
    <property type="entry name" value="FAMILY PROTEIN, PUTATIVE-RELATED"/>
    <property type="match status" value="1"/>
</dbReference>
<dbReference type="SUPFAM" id="SSF53955">
    <property type="entry name" value="Lysozyme-like"/>
    <property type="match status" value="1"/>
</dbReference>
<name>A0ABU9QJ82_9BURK</name>
<organism evidence="2 3">
    <name type="scientific">Paraburkholderia sabiae</name>
    <dbReference type="NCBI Taxonomy" id="273251"/>
    <lineage>
        <taxon>Bacteria</taxon>
        <taxon>Pseudomonadati</taxon>
        <taxon>Pseudomonadota</taxon>
        <taxon>Betaproteobacteria</taxon>
        <taxon>Burkholderiales</taxon>
        <taxon>Burkholderiaceae</taxon>
        <taxon>Paraburkholderia</taxon>
    </lineage>
</organism>
<dbReference type="InterPro" id="IPR023346">
    <property type="entry name" value="Lysozyme-like_dom_sf"/>
</dbReference>
<keyword evidence="3" id="KW-1185">Reference proteome</keyword>
<keyword evidence="2" id="KW-0378">Hydrolase</keyword>
<dbReference type="PANTHER" id="PTHR34408:SF1">
    <property type="entry name" value="GLYCOSYL HYDROLASE FAMILY 19 DOMAIN-CONTAINING PROTEIN HI_1415"/>
    <property type="match status" value="1"/>
</dbReference>
<comment type="caution">
    <text evidence="2">The sequence shown here is derived from an EMBL/GenBank/DDBJ whole genome shotgun (WGS) entry which is preliminary data.</text>
</comment>
<reference evidence="2 3" key="1">
    <citation type="submission" date="2024-01" db="EMBL/GenBank/DDBJ databases">
        <title>The diversity of rhizobia nodulating Mimosa spp. in eleven states of Brazil covering several biomes is determined by host plant, location, and edaphic factors.</title>
        <authorList>
            <person name="Rouws L."/>
            <person name="Barauna A."/>
            <person name="Beukes C."/>
            <person name="De Faria S.M."/>
            <person name="Gross E."/>
            <person name="Dos Reis Junior F.B."/>
            <person name="Simon M."/>
            <person name="Maluk M."/>
            <person name="Odee D.W."/>
            <person name="Kenicer G."/>
            <person name="Young J.P.W."/>
            <person name="Reis V.M."/>
            <person name="Zilli J."/>
            <person name="James E.K."/>
        </authorList>
    </citation>
    <scope>NUCLEOTIDE SEQUENCE [LARGE SCALE GENOMIC DNA]</scope>
    <source>
        <strain evidence="2 3">JPY77</strain>
    </source>
</reference>
<proteinExistence type="predicted"/>
<evidence type="ECO:0000259" key="1">
    <source>
        <dbReference type="Pfam" id="PF00182"/>
    </source>
</evidence>
<sequence length="229" mass="25559">MLRHRSRVARAVCSIGNGGVMLDADSIKRVFPRCKSPHAWANSLNTALPKFGINTPDRIASFLAQTGYESGQFNNLEENLNYSAAALMRAWPKRFPNEAAAQPYINNPRKLADFVYANRMGNGNEQSDDGYVFRGRGLIQLTGRSNYAAVAKVIDAKLLEQPDLLVQPDYACSSAAWYWQSRGLNELADDRTDDNDLEDFAEITRRINGGTIGIKDRFALYKQVIAVIH</sequence>
<dbReference type="RefSeq" id="WP_233472027.1">
    <property type="nucleotide sequence ID" value="NZ_CAJHCS010000025.1"/>
</dbReference>
<protein>
    <submittedName>
        <fullName evidence="2">Glycoside hydrolase family 19 protein</fullName>
    </submittedName>
</protein>
<gene>
    <name evidence="2" type="ORF">V4C55_25785</name>
</gene>
<feature type="domain" description="Glycoside hydrolase family 19 catalytic" evidence="1">
    <location>
        <begin position="127"/>
        <end position="181"/>
    </location>
</feature>